<organism evidence="1 2">
    <name type="scientific">Sordaria macrospora</name>
    <dbReference type="NCBI Taxonomy" id="5147"/>
    <lineage>
        <taxon>Eukaryota</taxon>
        <taxon>Fungi</taxon>
        <taxon>Dikarya</taxon>
        <taxon>Ascomycota</taxon>
        <taxon>Pezizomycotina</taxon>
        <taxon>Sordariomycetes</taxon>
        <taxon>Sordariomycetidae</taxon>
        <taxon>Sordariales</taxon>
        <taxon>Sordariaceae</taxon>
        <taxon>Sordaria</taxon>
    </lineage>
</organism>
<proteinExistence type="predicted"/>
<dbReference type="Proteomes" id="UP000433876">
    <property type="component" value="Unassembled WGS sequence"/>
</dbReference>
<dbReference type="AlphaFoldDB" id="A0A8S8ZGL8"/>
<evidence type="ECO:0000313" key="1">
    <source>
        <dbReference type="EMBL" id="KAA8629777.1"/>
    </source>
</evidence>
<gene>
    <name evidence="1" type="ORF">SMACR_01951</name>
</gene>
<dbReference type="VEuPathDB" id="FungiDB:SMAC_01951"/>
<evidence type="ECO:0000313" key="2">
    <source>
        <dbReference type="Proteomes" id="UP000433876"/>
    </source>
</evidence>
<dbReference type="Gene3D" id="3.10.450.50">
    <property type="match status" value="1"/>
</dbReference>
<sequence length="149" mass="16887">MSSIIRKSLLTSAQSFCSAFASQTPPPEILTKHFTSKTDDIIVLEHGLPRLAPFLGREYRGKDGFLEYFKTIGEQLSYKDMTFSNYIVDAEVRKVSVRGQAVFTNTKTGQSWDEMFTYVLEFDEEARVKKYEVWADSGAAYLASRGELS</sequence>
<reference evidence="1 2" key="1">
    <citation type="submission" date="2017-07" db="EMBL/GenBank/DDBJ databases">
        <title>Genome sequence of the Sordaria macrospora wild type strain R19027.</title>
        <authorList>
            <person name="Nowrousian M."/>
            <person name="Teichert I."/>
            <person name="Kueck U."/>
        </authorList>
    </citation>
    <scope>NUCLEOTIDE SEQUENCE [LARGE SCALE GENOMIC DNA]</scope>
    <source>
        <strain evidence="1 2">R19027</strain>
        <tissue evidence="1">Mycelium</tissue>
    </source>
</reference>
<dbReference type="EMBL" id="NMPR01000124">
    <property type="protein sequence ID" value="KAA8629777.1"/>
    <property type="molecule type" value="Genomic_DNA"/>
</dbReference>
<dbReference type="SUPFAM" id="SSF54427">
    <property type="entry name" value="NTF2-like"/>
    <property type="match status" value="1"/>
</dbReference>
<dbReference type="OMA" id="TEHGPEW"/>
<dbReference type="InterPro" id="IPR032710">
    <property type="entry name" value="NTF2-like_dom_sf"/>
</dbReference>
<accession>A0A8S8ZGL8</accession>
<protein>
    <submittedName>
        <fullName evidence="1">Uncharacterized protein</fullName>
    </submittedName>
</protein>
<comment type="caution">
    <text evidence="1">The sequence shown here is derived from an EMBL/GenBank/DDBJ whole genome shotgun (WGS) entry which is preliminary data.</text>
</comment>
<name>A0A8S8ZGL8_SORMA</name>